<comment type="caution">
    <text evidence="3">The sequence shown here is derived from an EMBL/GenBank/DDBJ whole genome shotgun (WGS) entry which is preliminary data.</text>
</comment>
<protein>
    <submittedName>
        <fullName evidence="3">Sortase A</fullName>
        <ecNumber evidence="3">3.4.22.70</ecNumber>
    </submittedName>
</protein>
<evidence type="ECO:0000256" key="1">
    <source>
        <dbReference type="ARBA" id="ARBA00022801"/>
    </source>
</evidence>
<dbReference type="InterPro" id="IPR005754">
    <property type="entry name" value="Sortase"/>
</dbReference>
<feature type="transmembrane region" description="Helical" evidence="2">
    <location>
        <begin position="7"/>
        <end position="25"/>
    </location>
</feature>
<keyword evidence="2" id="KW-0812">Transmembrane</keyword>
<evidence type="ECO:0000313" key="4">
    <source>
        <dbReference type="Proteomes" id="UP001236723"/>
    </source>
</evidence>
<dbReference type="EMBL" id="JAUSUP010000007">
    <property type="protein sequence ID" value="MDQ0352375.1"/>
    <property type="molecule type" value="Genomic_DNA"/>
</dbReference>
<dbReference type="Proteomes" id="UP001236723">
    <property type="component" value="Unassembled WGS sequence"/>
</dbReference>
<dbReference type="InterPro" id="IPR041999">
    <property type="entry name" value="Sortase_D_1"/>
</dbReference>
<keyword evidence="4" id="KW-1185">Reference proteome</keyword>
<dbReference type="Gene3D" id="2.40.260.10">
    <property type="entry name" value="Sortase"/>
    <property type="match status" value="1"/>
</dbReference>
<accession>A0ABU0DW43</accession>
<dbReference type="Pfam" id="PF04203">
    <property type="entry name" value="Sortase"/>
    <property type="match status" value="1"/>
</dbReference>
<gene>
    <name evidence="3" type="ORF">J2R98_002219</name>
</gene>
<dbReference type="EC" id="3.4.22.70" evidence="3"/>
<name>A0ABU0DW43_9BACI</name>
<sequence>MLKKLGYLIICIGILVISYTGWLLYDFYNGSQYQLEEAEQFISQHVEATTNQADKSSRIYTTTRGEFELTVGEVFATIEIPAIDLELPIIEGSELEHLKHGVGHDPRTWLPSDGDQIFLTGHNDSAFLDIGDLVEGDRIIINVPYGTYEYEIDFYEVGHETETDRIGSMGEETLVLMTCYPFFSLTTPDERYFVYANPVE</sequence>
<dbReference type="NCBIfam" id="TIGR01076">
    <property type="entry name" value="sortase_fam"/>
    <property type="match status" value="1"/>
</dbReference>
<keyword evidence="2" id="KW-1133">Transmembrane helix</keyword>
<keyword evidence="1 3" id="KW-0378">Hydrolase</keyword>
<dbReference type="CDD" id="cd05828">
    <property type="entry name" value="Sortase_D_1"/>
    <property type="match status" value="1"/>
</dbReference>
<reference evidence="3 4" key="1">
    <citation type="submission" date="2023-07" db="EMBL/GenBank/DDBJ databases">
        <title>Genomic Encyclopedia of Type Strains, Phase IV (KMG-IV): sequencing the most valuable type-strain genomes for metagenomic binning, comparative biology and taxonomic classification.</title>
        <authorList>
            <person name="Goeker M."/>
        </authorList>
    </citation>
    <scope>NUCLEOTIDE SEQUENCE [LARGE SCALE GENOMIC DNA]</scope>
    <source>
        <strain evidence="3 4">DSM 15448</strain>
    </source>
</reference>
<dbReference type="SUPFAM" id="SSF63817">
    <property type="entry name" value="Sortase"/>
    <property type="match status" value="1"/>
</dbReference>
<organism evidence="3 4">
    <name type="scientific">Alkalibacillus filiformis</name>
    <dbReference type="NCBI Taxonomy" id="200990"/>
    <lineage>
        <taxon>Bacteria</taxon>
        <taxon>Bacillati</taxon>
        <taxon>Bacillota</taxon>
        <taxon>Bacilli</taxon>
        <taxon>Bacillales</taxon>
        <taxon>Bacillaceae</taxon>
        <taxon>Alkalibacillus</taxon>
    </lineage>
</organism>
<dbReference type="GO" id="GO:0016787">
    <property type="term" value="F:hydrolase activity"/>
    <property type="evidence" value="ECO:0007669"/>
    <property type="project" value="UniProtKB-KW"/>
</dbReference>
<evidence type="ECO:0000256" key="2">
    <source>
        <dbReference type="SAM" id="Phobius"/>
    </source>
</evidence>
<evidence type="ECO:0000313" key="3">
    <source>
        <dbReference type="EMBL" id="MDQ0352375.1"/>
    </source>
</evidence>
<proteinExistence type="predicted"/>
<keyword evidence="2" id="KW-0472">Membrane</keyword>
<dbReference type="InterPro" id="IPR023365">
    <property type="entry name" value="Sortase_dom-sf"/>
</dbReference>
<dbReference type="RefSeq" id="WP_307068889.1">
    <property type="nucleotide sequence ID" value="NZ_JAUSUP010000007.1"/>
</dbReference>